<dbReference type="AlphaFoldDB" id="A0A6G3ZWQ2"/>
<name>A0A6G3ZWQ2_9BACL</name>
<reference evidence="2" key="1">
    <citation type="submission" date="2020-02" db="EMBL/GenBank/DDBJ databases">
        <authorList>
            <person name="Shen X.-R."/>
            <person name="Zhang Y.-X."/>
        </authorList>
    </citation>
    <scope>NUCLEOTIDE SEQUENCE</scope>
    <source>
        <strain evidence="2">SYP-B3998</strain>
    </source>
</reference>
<keyword evidence="1" id="KW-0812">Transmembrane</keyword>
<evidence type="ECO:0000256" key="1">
    <source>
        <dbReference type="SAM" id="Phobius"/>
    </source>
</evidence>
<dbReference type="RefSeq" id="WP_163943256.1">
    <property type="nucleotide sequence ID" value="NZ_JAAIKC010000001.1"/>
</dbReference>
<dbReference type="InterPro" id="IPR054381">
    <property type="entry name" value="CydS"/>
</dbReference>
<dbReference type="Pfam" id="PF22282">
    <property type="entry name" value="CydS"/>
    <property type="match status" value="1"/>
</dbReference>
<sequence length="49" mass="5672">MLEFILIMILPPIIVVASLTVVFGWGWMGKERVESDEHQGERGDKQKMR</sequence>
<accession>A0A6G3ZWQ2</accession>
<evidence type="ECO:0000313" key="2">
    <source>
        <dbReference type="EMBL" id="NEW05847.1"/>
    </source>
</evidence>
<organism evidence="2">
    <name type="scientific">Paenibacillus sp. SYP-B3998</name>
    <dbReference type="NCBI Taxonomy" id="2678564"/>
    <lineage>
        <taxon>Bacteria</taxon>
        <taxon>Bacillati</taxon>
        <taxon>Bacillota</taxon>
        <taxon>Bacilli</taxon>
        <taxon>Bacillales</taxon>
        <taxon>Paenibacillaceae</taxon>
        <taxon>Paenibacillus</taxon>
    </lineage>
</organism>
<keyword evidence="1" id="KW-0472">Membrane</keyword>
<gene>
    <name evidence="2" type="ORF">GK047_07430</name>
</gene>
<dbReference type="EMBL" id="JAAIKC010000001">
    <property type="protein sequence ID" value="NEW05847.1"/>
    <property type="molecule type" value="Genomic_DNA"/>
</dbReference>
<keyword evidence="1" id="KW-1133">Transmembrane helix</keyword>
<proteinExistence type="predicted"/>
<feature type="transmembrane region" description="Helical" evidence="1">
    <location>
        <begin position="6"/>
        <end position="28"/>
    </location>
</feature>
<protein>
    <submittedName>
        <fullName evidence="2">Uncharacterized protein</fullName>
    </submittedName>
</protein>
<comment type="caution">
    <text evidence="2">The sequence shown here is derived from an EMBL/GenBank/DDBJ whole genome shotgun (WGS) entry which is preliminary data.</text>
</comment>